<evidence type="ECO:0000313" key="3">
    <source>
        <dbReference type="Proteomes" id="UP000254631"/>
    </source>
</evidence>
<organism evidence="2 3">
    <name type="scientific">Legionella pneumophila</name>
    <dbReference type="NCBI Taxonomy" id="446"/>
    <lineage>
        <taxon>Bacteria</taxon>
        <taxon>Pseudomonadati</taxon>
        <taxon>Pseudomonadota</taxon>
        <taxon>Gammaproteobacteria</taxon>
        <taxon>Legionellales</taxon>
        <taxon>Legionellaceae</taxon>
        <taxon>Legionella</taxon>
    </lineage>
</organism>
<proteinExistence type="predicted"/>
<evidence type="ECO:0000313" key="1">
    <source>
        <dbReference type="EMBL" id="MCZ4720824.1"/>
    </source>
</evidence>
<dbReference type="RefSeq" id="WP_011946673.1">
    <property type="nucleotide sequence ID" value="NZ_BAZA01000254.1"/>
</dbReference>
<reference evidence="2 3" key="1">
    <citation type="submission" date="2018-06" db="EMBL/GenBank/DDBJ databases">
        <authorList>
            <consortium name="Pathogen Informatics"/>
            <person name="Doyle S."/>
        </authorList>
    </citation>
    <scope>NUCLEOTIDE SEQUENCE [LARGE SCALE GENOMIC DNA]</scope>
    <source>
        <strain evidence="2 3">NCTC12000</strain>
    </source>
</reference>
<dbReference type="AlphaFoldDB" id="A0A378K573"/>
<dbReference type="OMA" id="HFIDEIF"/>
<accession>A0A378K573</accession>
<gene>
    <name evidence="2" type="ORF">NCTC12000_01853</name>
    <name evidence="1" type="ORF">O6C86_16615</name>
</gene>
<evidence type="ECO:0000313" key="2">
    <source>
        <dbReference type="EMBL" id="STX79857.1"/>
    </source>
</evidence>
<reference evidence="1" key="2">
    <citation type="submission" date="2022-12" db="EMBL/GenBank/DDBJ databases">
        <title>Comparative genomics of Legionella pneumophila isolates from the West Bank and Germany support molecular epidemiology of Legionnaires disease.</title>
        <authorList>
            <person name="Zayed A.R."/>
            <person name="Bitar D.M."/>
            <person name="Steinert M."/>
            <person name="Lueck C."/>
            <person name="Brettar I."/>
            <person name="Hoefle M.G."/>
            <person name="Bunk B."/>
        </authorList>
    </citation>
    <scope>NUCLEOTIDE SEQUENCE</scope>
    <source>
        <strain evidence="1">H23</strain>
    </source>
</reference>
<dbReference type="EMBL" id="JAPXIC010000096">
    <property type="protein sequence ID" value="MCZ4720824.1"/>
    <property type="molecule type" value="Genomic_DNA"/>
</dbReference>
<dbReference type="EMBL" id="UGOL01000001">
    <property type="protein sequence ID" value="STX79857.1"/>
    <property type="molecule type" value="Genomic_DNA"/>
</dbReference>
<sequence>MKLNLTVLSETHKNILRVQRKFVISALDAIAAYLVKNGDVGTELREMLNKEYMINYYDVIPDKGPLIAHEIELELLVTNENGEVEIKVFRKDFRKANEALICIVSSKLKGRKARLLDMLKDATGEQIKLINTHITQTENLIKECYYLKLRSQLLIAEVGGLHFIDDILKQVSKNIKSDAHANYILFKKELQTLKELVQLNSPVREQRDYIFPYDTQDILAQRREFNKIFNNCKLLLSSLLQEGLLESTHENSIIMSFKHLQHLFFAKCDVNFIALR</sequence>
<dbReference type="Proteomes" id="UP000254631">
    <property type="component" value="Unassembled WGS sequence"/>
</dbReference>
<dbReference type="Proteomes" id="UP001071279">
    <property type="component" value="Unassembled WGS sequence"/>
</dbReference>
<protein>
    <submittedName>
        <fullName evidence="2">Uncharacterized protein</fullName>
    </submittedName>
</protein>
<name>A0A378K573_LEGPN</name>